<evidence type="ECO:0000313" key="3">
    <source>
        <dbReference type="Proteomes" id="UP000008783"/>
    </source>
</evidence>
<proteinExistence type="predicted"/>
<organism evidence="2 3">
    <name type="scientific">Puccinia graminis f. sp. tritici (strain CRL 75-36-700-3 / race SCCL)</name>
    <name type="common">Black stem rust fungus</name>
    <dbReference type="NCBI Taxonomy" id="418459"/>
    <lineage>
        <taxon>Eukaryota</taxon>
        <taxon>Fungi</taxon>
        <taxon>Dikarya</taxon>
        <taxon>Basidiomycota</taxon>
        <taxon>Pucciniomycotina</taxon>
        <taxon>Pucciniomycetes</taxon>
        <taxon>Pucciniales</taxon>
        <taxon>Pucciniaceae</taxon>
        <taxon>Puccinia</taxon>
    </lineage>
</organism>
<keyword evidence="3" id="KW-1185">Reference proteome</keyword>
<evidence type="ECO:0000313" key="2">
    <source>
        <dbReference type="EMBL" id="EHS62624.1"/>
    </source>
</evidence>
<dbReference type="HOGENOM" id="CLU_2623161_0_0_1"/>
<dbReference type="InParanoid" id="H6QV11"/>
<accession>H6QV11</accession>
<dbReference type="KEGG" id="pgr:PGTG_22599"/>
<dbReference type="Proteomes" id="UP000008783">
    <property type="component" value="Unassembled WGS sequence"/>
</dbReference>
<evidence type="ECO:0000256" key="1">
    <source>
        <dbReference type="SAM" id="MobiDB-lite"/>
    </source>
</evidence>
<dbReference type="EMBL" id="DS178368">
    <property type="protein sequence ID" value="EHS62624.1"/>
    <property type="molecule type" value="Genomic_DNA"/>
</dbReference>
<gene>
    <name evidence="2" type="ORF">PGTG_22599</name>
</gene>
<feature type="region of interest" description="Disordered" evidence="1">
    <location>
        <begin position="59"/>
        <end position="78"/>
    </location>
</feature>
<sequence>MALMIRWPACAAPKEQMGGCNSGGTESSEDIRVAGRTWSSNYCASSKWTVTEAYQGTQPTEFSTSAVAGRRDREALNA</sequence>
<dbReference type="VEuPathDB" id="FungiDB:PGTG_22599"/>
<feature type="compositionally biased region" description="Basic and acidic residues" evidence="1">
    <location>
        <begin position="69"/>
        <end position="78"/>
    </location>
</feature>
<protein>
    <submittedName>
        <fullName evidence="2">Uncharacterized protein</fullName>
    </submittedName>
</protein>
<dbReference type="RefSeq" id="XP_003888647.1">
    <property type="nucleotide sequence ID" value="XM_003888598.1"/>
</dbReference>
<reference evidence="3" key="1">
    <citation type="journal article" date="2011" name="Proc. Natl. Acad. Sci. U.S.A.">
        <title>Obligate biotrophy features unraveled by the genomic analysis of rust fungi.</title>
        <authorList>
            <person name="Duplessis S."/>
            <person name="Cuomo C.A."/>
            <person name="Lin Y.-C."/>
            <person name="Aerts A."/>
            <person name="Tisserant E."/>
            <person name="Veneault-Fourrey C."/>
            <person name="Joly D.L."/>
            <person name="Hacquard S."/>
            <person name="Amselem J."/>
            <person name="Cantarel B.L."/>
            <person name="Chiu R."/>
            <person name="Coutinho P.M."/>
            <person name="Feau N."/>
            <person name="Field M."/>
            <person name="Frey P."/>
            <person name="Gelhaye E."/>
            <person name="Goldberg J."/>
            <person name="Grabherr M.G."/>
            <person name="Kodira C.D."/>
            <person name="Kohler A."/>
            <person name="Kuees U."/>
            <person name="Lindquist E.A."/>
            <person name="Lucas S.M."/>
            <person name="Mago R."/>
            <person name="Mauceli E."/>
            <person name="Morin E."/>
            <person name="Murat C."/>
            <person name="Pangilinan J.L."/>
            <person name="Park R."/>
            <person name="Pearson M."/>
            <person name="Quesneville H."/>
            <person name="Rouhier N."/>
            <person name="Sakthikumar S."/>
            <person name="Salamov A.A."/>
            <person name="Schmutz J."/>
            <person name="Selles B."/>
            <person name="Shapiro H."/>
            <person name="Tanguay P."/>
            <person name="Tuskan G.A."/>
            <person name="Henrissat B."/>
            <person name="Van de Peer Y."/>
            <person name="Rouze P."/>
            <person name="Ellis J.G."/>
            <person name="Dodds P.N."/>
            <person name="Schein J.E."/>
            <person name="Zhong S."/>
            <person name="Hamelin R.C."/>
            <person name="Grigoriev I.V."/>
            <person name="Szabo L.J."/>
            <person name="Martin F."/>
        </authorList>
    </citation>
    <scope>NUCLEOTIDE SEQUENCE [LARGE SCALE GENOMIC DNA]</scope>
    <source>
        <strain evidence="3">CRL 75-36-700-3 / race SCCL</strain>
    </source>
</reference>
<name>H6QV11_PUCGT</name>
<dbReference type="GeneID" id="13542274"/>
<dbReference type="AlphaFoldDB" id="H6QV11"/>